<evidence type="ECO:0000256" key="8">
    <source>
        <dbReference type="ARBA" id="ARBA00023163"/>
    </source>
</evidence>
<dbReference type="EMBL" id="PUHW01000029">
    <property type="protein sequence ID" value="KAG0690507.1"/>
    <property type="molecule type" value="Genomic_DNA"/>
</dbReference>
<dbReference type="GO" id="GO:0043565">
    <property type="term" value="F:sequence-specific DNA binding"/>
    <property type="evidence" value="ECO:0007669"/>
    <property type="project" value="TreeGrafter"/>
</dbReference>
<dbReference type="SUPFAM" id="SSF57701">
    <property type="entry name" value="Zn2/Cys6 DNA-binding domain"/>
    <property type="match status" value="1"/>
</dbReference>
<keyword evidence="4" id="KW-0862">Zinc</keyword>
<feature type="domain" description="ABC transporter" evidence="13">
    <location>
        <begin position="7"/>
        <end position="239"/>
    </location>
</feature>
<evidence type="ECO:0000259" key="13">
    <source>
        <dbReference type="PROSITE" id="PS50893"/>
    </source>
</evidence>
<dbReference type="InterPro" id="IPR007219">
    <property type="entry name" value="XnlR_reg_dom"/>
</dbReference>
<evidence type="ECO:0000256" key="1">
    <source>
        <dbReference type="ARBA" id="ARBA00004123"/>
    </source>
</evidence>
<organism evidence="14 15">
    <name type="scientific">Pichia californica</name>
    <dbReference type="NCBI Taxonomy" id="460514"/>
    <lineage>
        <taxon>Eukaryota</taxon>
        <taxon>Fungi</taxon>
        <taxon>Dikarya</taxon>
        <taxon>Ascomycota</taxon>
        <taxon>Saccharomycotina</taxon>
        <taxon>Pichiomycetes</taxon>
        <taxon>Pichiales</taxon>
        <taxon>Pichiaceae</taxon>
        <taxon>Pichia</taxon>
    </lineage>
</organism>
<dbReference type="CDD" id="cd12148">
    <property type="entry name" value="fungal_TF_MHR"/>
    <property type="match status" value="1"/>
</dbReference>
<dbReference type="GO" id="GO:0005634">
    <property type="term" value="C:nucleus"/>
    <property type="evidence" value="ECO:0007669"/>
    <property type="project" value="UniProtKB-SubCell"/>
</dbReference>
<dbReference type="Pfam" id="PF04082">
    <property type="entry name" value="Fungal_trans"/>
    <property type="match status" value="1"/>
</dbReference>
<keyword evidence="8" id="KW-0804">Transcription</keyword>
<dbReference type="InterPro" id="IPR003593">
    <property type="entry name" value="AAA+_ATPase"/>
</dbReference>
<sequence length="1373" mass="157397">MSEDNVIYTKGLTFQYPNENKLGLNDINISLNKGEKMLLVGPNGAGKSTLLKILAGKKLIKSGEIKLFGINPFDLKNNFKLNNKTIIYLGTEWANNEITKRDIKVSELIESVGGKFFIERRDKLIELLEINCNWRMNRCSDGERRRVQLCMGLLKPFDLLLLDEVTIDLDVLVRERLLEFLYEENSQNSAKQISLDTKDSSSQDNKPSTVTPEHIDTDLDNSSNDSIKDKKGRSTSCFLCQKRKQKCDQRLPSCTNCLKSKFQCIQPPRYGENNLNLNKKDDYTKFLEKKINQLEKLLDLKAKNRFNDKSKKITLNDEKILKYKKISPLIHDQIISSSLHSQNLNNQHNHSSHHKSSLSKSTSNFSSFSSSSSSDSDLNDLHSIHSSLINQSYSTFMNINSSAFKQSVLKNYNLNDFIKFDPILNIDQKFSKNLIGLYFRMLQYKFPLLDEKEIFKFNESYYNKEFNLNNNELSIDQFNNYHFNCSRMFFIYAISALLYKSTGKYKGPNPFNFFSTALRHLILLSNNLESYNKIELLILICFFLIRADKNSNNLYLIISDAMHCCINLSLNKSKSYENIDLKLKDLKMRKFWCCYILERSILISISKPFILHEKKIDLNLPMFNYEPSKAANPNNGKIFFINQSIKIKRLESKFTEDLSIISNSNNSKSISKNQLIKVERYFQDLQNWRNESQGFNINGIENQTLLFYYYKSVRHLIQPYLELLDPNDKLFKECQAAAGQICQSIKNYHAKTFYGFSILNIHLIFIAGITLIYCLWLQRNRDDMRRKLLGDDKKHTRPTVSEDLFRGLDDLRACSISLYVMSERTKFALSFRDTFEEIMNATIGNLILRCGPDSSEILYRGIGLPPATFRKPLQHFQIESNYIEKSDDDKLEEDERLKRKGHLTRSAIPKGLSHLLLHPPGFEDDDNSNNNNNNLKDSIKNDKNIDDRDREKEEKERDMNNRILPLPIKLPQLQPQTRLTSSLNSKSFDNEIRSISNTNTPYSINNISIKRKYSNRDSETESIVSNFSKPSPQNILSPLINSSIKTTSQHNSNINNNNSSNNSNNGSNASSTLLNTTLNNNTNNELSSTSTMSDKFKYLRSPLNSNIPLHNYNGGAATITSSSSPDSNGSIINDSFLIQNTIPDLFPFVGGTTTMISNISTWTEQSGQQVPQTGLTKLQYSADDVNGNFGNNGNTINNNNNNNLVSLNVNNSHQQIDLNNFNNSNNNENTNYNNNNINSSMNNLNNFNTGNYKNIQMGNTNTLNNNNNNNNNNNVNNRNSGNFQNVTSNFESKNNIHQNQYEMYNSNHNNYINNNDNINSNSNLQNNPNLLQHVQQQSQSQNSNGMTETFNSLFDVVGNDDFWSLNNDLGFLP</sequence>
<dbReference type="Pfam" id="PF00005">
    <property type="entry name" value="ABC_tran"/>
    <property type="match status" value="1"/>
</dbReference>
<proteinExistence type="predicted"/>
<evidence type="ECO:0000256" key="3">
    <source>
        <dbReference type="ARBA" id="ARBA00022741"/>
    </source>
</evidence>
<evidence type="ECO:0000256" key="11">
    <source>
        <dbReference type="SAM" id="Phobius"/>
    </source>
</evidence>
<dbReference type="GO" id="GO:0006351">
    <property type="term" value="P:DNA-templated transcription"/>
    <property type="evidence" value="ECO:0007669"/>
    <property type="project" value="InterPro"/>
</dbReference>
<comment type="caution">
    <text evidence="14">The sequence shown here is derived from an EMBL/GenBank/DDBJ whole genome shotgun (WGS) entry which is preliminary data.</text>
</comment>
<keyword evidence="11" id="KW-0812">Transmembrane</keyword>
<dbReference type="InterPro" id="IPR003439">
    <property type="entry name" value="ABC_transporter-like_ATP-bd"/>
</dbReference>
<dbReference type="GO" id="GO:0000981">
    <property type="term" value="F:DNA-binding transcription factor activity, RNA polymerase II-specific"/>
    <property type="evidence" value="ECO:0007669"/>
    <property type="project" value="InterPro"/>
</dbReference>
<keyword evidence="6" id="KW-0805">Transcription regulation</keyword>
<evidence type="ECO:0000256" key="7">
    <source>
        <dbReference type="ARBA" id="ARBA00023125"/>
    </source>
</evidence>
<keyword evidence="9" id="KW-0539">Nucleus</keyword>
<keyword evidence="15" id="KW-1185">Reference proteome</keyword>
<feature type="transmembrane region" description="Helical" evidence="11">
    <location>
        <begin position="753"/>
        <end position="777"/>
    </location>
</feature>
<evidence type="ECO:0000259" key="12">
    <source>
        <dbReference type="PROSITE" id="PS50048"/>
    </source>
</evidence>
<feature type="domain" description="Zn(2)-C6 fungal-type" evidence="12">
    <location>
        <begin position="236"/>
        <end position="266"/>
    </location>
</feature>
<dbReference type="InterPro" id="IPR052202">
    <property type="entry name" value="Yeast_MetPath_Reg"/>
</dbReference>
<accession>A0A9P6WNT6</accession>
<evidence type="ECO:0000256" key="10">
    <source>
        <dbReference type="SAM" id="MobiDB-lite"/>
    </source>
</evidence>
<dbReference type="Gene3D" id="4.10.240.10">
    <property type="entry name" value="Zn(2)-C6 fungal-type DNA-binding domain"/>
    <property type="match status" value="1"/>
</dbReference>
<dbReference type="SUPFAM" id="SSF52540">
    <property type="entry name" value="P-loop containing nucleoside triphosphate hydrolases"/>
    <property type="match status" value="1"/>
</dbReference>
<dbReference type="SMART" id="SM00906">
    <property type="entry name" value="Fungal_trans"/>
    <property type="match status" value="1"/>
</dbReference>
<feature type="region of interest" description="Disordered" evidence="10">
    <location>
        <begin position="192"/>
        <end position="231"/>
    </location>
</feature>
<dbReference type="GO" id="GO:0016887">
    <property type="term" value="F:ATP hydrolysis activity"/>
    <property type="evidence" value="ECO:0007669"/>
    <property type="project" value="InterPro"/>
</dbReference>
<dbReference type="Proteomes" id="UP000697127">
    <property type="component" value="Unassembled WGS sequence"/>
</dbReference>
<feature type="compositionally biased region" description="Low complexity" evidence="10">
    <location>
        <begin position="961"/>
        <end position="976"/>
    </location>
</feature>
<dbReference type="Pfam" id="PF00172">
    <property type="entry name" value="Zn_clus"/>
    <property type="match status" value="1"/>
</dbReference>
<evidence type="ECO:0008006" key="16">
    <source>
        <dbReference type="Google" id="ProtNLM"/>
    </source>
</evidence>
<dbReference type="InterPro" id="IPR001138">
    <property type="entry name" value="Zn2Cys6_DnaBD"/>
</dbReference>
<feature type="compositionally biased region" description="Basic and acidic residues" evidence="10">
    <location>
        <begin position="937"/>
        <end position="960"/>
    </location>
</feature>
<evidence type="ECO:0000313" key="14">
    <source>
        <dbReference type="EMBL" id="KAG0690507.1"/>
    </source>
</evidence>
<dbReference type="Gene3D" id="3.40.50.300">
    <property type="entry name" value="P-loop containing nucleotide triphosphate hydrolases"/>
    <property type="match status" value="1"/>
</dbReference>
<dbReference type="CDD" id="cd00067">
    <property type="entry name" value="GAL4"/>
    <property type="match status" value="1"/>
</dbReference>
<name>A0A9P6WNT6_9ASCO</name>
<dbReference type="GO" id="GO:0045944">
    <property type="term" value="P:positive regulation of transcription by RNA polymerase II"/>
    <property type="evidence" value="ECO:0007669"/>
    <property type="project" value="TreeGrafter"/>
</dbReference>
<feature type="region of interest" description="Disordered" evidence="10">
    <location>
        <begin position="1046"/>
        <end position="1089"/>
    </location>
</feature>
<dbReference type="PANTHER" id="PTHR47782:SF12">
    <property type="entry name" value="ZN(II)2CYS6 TRANSCRIPTION FACTOR (EUROFUNG)"/>
    <property type="match status" value="1"/>
</dbReference>
<dbReference type="PROSITE" id="PS50893">
    <property type="entry name" value="ABC_TRANSPORTER_2"/>
    <property type="match status" value="1"/>
</dbReference>
<dbReference type="PROSITE" id="PS50048">
    <property type="entry name" value="ZN2_CY6_FUNGAL_2"/>
    <property type="match status" value="1"/>
</dbReference>
<keyword evidence="11" id="KW-1133">Transmembrane helix</keyword>
<reference evidence="14" key="1">
    <citation type="submission" date="2020-11" db="EMBL/GenBank/DDBJ databases">
        <title>Kefir isolates.</title>
        <authorList>
            <person name="Marcisauskas S."/>
            <person name="Kim Y."/>
            <person name="Blasche S."/>
        </authorList>
    </citation>
    <scope>NUCLEOTIDE SEQUENCE</scope>
    <source>
        <strain evidence="14">Olga-1</strain>
    </source>
</reference>
<dbReference type="InterPro" id="IPR027417">
    <property type="entry name" value="P-loop_NTPase"/>
</dbReference>
<keyword evidence="7" id="KW-0238">DNA-binding</keyword>
<keyword evidence="5" id="KW-0067">ATP-binding</keyword>
<keyword evidence="3" id="KW-0547">Nucleotide-binding</keyword>
<dbReference type="SMART" id="SM00382">
    <property type="entry name" value="AAA"/>
    <property type="match status" value="1"/>
</dbReference>
<feature type="region of interest" description="Disordered" evidence="10">
    <location>
        <begin position="914"/>
        <end position="982"/>
    </location>
</feature>
<keyword evidence="2" id="KW-0479">Metal-binding</keyword>
<gene>
    <name evidence="14" type="ORF">C6P40_002599</name>
</gene>
<dbReference type="PANTHER" id="PTHR47782">
    <property type="entry name" value="ZN(II)2CYS6 TRANSCRIPTION FACTOR (EUROFUNG)-RELATED"/>
    <property type="match status" value="1"/>
</dbReference>
<dbReference type="GO" id="GO:0005524">
    <property type="term" value="F:ATP binding"/>
    <property type="evidence" value="ECO:0007669"/>
    <property type="project" value="UniProtKB-KW"/>
</dbReference>
<evidence type="ECO:0000256" key="5">
    <source>
        <dbReference type="ARBA" id="ARBA00022840"/>
    </source>
</evidence>
<protein>
    <recommendedName>
        <fullName evidence="16">Zn(2)-C6 fungal-type domain-containing protein</fullName>
    </recommendedName>
</protein>
<evidence type="ECO:0000256" key="9">
    <source>
        <dbReference type="ARBA" id="ARBA00023242"/>
    </source>
</evidence>
<dbReference type="GO" id="GO:0008270">
    <property type="term" value="F:zinc ion binding"/>
    <property type="evidence" value="ECO:0007669"/>
    <property type="project" value="InterPro"/>
</dbReference>
<evidence type="ECO:0000313" key="15">
    <source>
        <dbReference type="Proteomes" id="UP000697127"/>
    </source>
</evidence>
<dbReference type="InterPro" id="IPR036864">
    <property type="entry name" value="Zn2-C6_fun-type_DNA-bd_sf"/>
</dbReference>
<keyword evidence="11" id="KW-0472">Membrane</keyword>
<evidence type="ECO:0000256" key="6">
    <source>
        <dbReference type="ARBA" id="ARBA00023015"/>
    </source>
</evidence>
<dbReference type="SMART" id="SM00066">
    <property type="entry name" value="GAL4"/>
    <property type="match status" value="1"/>
</dbReference>
<feature type="compositionally biased region" description="Polar residues" evidence="10">
    <location>
        <begin position="202"/>
        <end position="211"/>
    </location>
</feature>
<evidence type="ECO:0000256" key="2">
    <source>
        <dbReference type="ARBA" id="ARBA00022723"/>
    </source>
</evidence>
<evidence type="ECO:0000256" key="4">
    <source>
        <dbReference type="ARBA" id="ARBA00022833"/>
    </source>
</evidence>
<comment type="subcellular location">
    <subcellularLocation>
        <location evidence="1">Nucleus</location>
    </subcellularLocation>
</comment>